<keyword evidence="4" id="KW-0812">Transmembrane</keyword>
<dbReference type="FunFam" id="2.40.30.170:FF:000010">
    <property type="entry name" value="Efflux RND transporter periplasmic adaptor subunit"/>
    <property type="match status" value="1"/>
</dbReference>
<evidence type="ECO:0000256" key="1">
    <source>
        <dbReference type="ARBA" id="ARBA00009477"/>
    </source>
</evidence>
<keyword evidence="4" id="KW-1133">Transmembrane helix</keyword>
<evidence type="ECO:0000256" key="4">
    <source>
        <dbReference type="SAM" id="Phobius"/>
    </source>
</evidence>
<evidence type="ECO:0000259" key="5">
    <source>
        <dbReference type="Pfam" id="PF25876"/>
    </source>
</evidence>
<evidence type="ECO:0000313" key="8">
    <source>
        <dbReference type="EMBL" id="ANP45414.1"/>
    </source>
</evidence>
<reference evidence="8 9" key="1">
    <citation type="submission" date="2015-11" db="EMBL/GenBank/DDBJ databases">
        <title>Whole-Genome Sequence of Candidatus Oderbacter manganicum from the National Park Lower Oder Valley, Germany.</title>
        <authorList>
            <person name="Braun B."/>
            <person name="Liere K."/>
            <person name="Szewzyk U."/>
        </authorList>
    </citation>
    <scope>NUCLEOTIDE SEQUENCE [LARGE SCALE GENOMIC DNA]</scope>
    <source>
        <strain evidence="8 9">OTSz_A_272</strain>
    </source>
</reference>
<dbReference type="Gene3D" id="2.40.50.100">
    <property type="match status" value="1"/>
</dbReference>
<feature type="domain" description="CusB-like beta-barrel" evidence="7">
    <location>
        <begin position="233"/>
        <end position="305"/>
    </location>
</feature>
<keyword evidence="9" id="KW-1185">Reference proteome</keyword>
<name>A0A1B1AFT4_9PROT</name>
<evidence type="ECO:0000259" key="7">
    <source>
        <dbReference type="Pfam" id="PF25954"/>
    </source>
</evidence>
<gene>
    <name evidence="8" type="ORF">ATE48_05535</name>
</gene>
<dbReference type="SUPFAM" id="SSF111369">
    <property type="entry name" value="HlyD-like secretion proteins"/>
    <property type="match status" value="1"/>
</dbReference>
<dbReference type="GO" id="GO:0015562">
    <property type="term" value="F:efflux transmembrane transporter activity"/>
    <property type="evidence" value="ECO:0007669"/>
    <property type="project" value="TreeGrafter"/>
</dbReference>
<dbReference type="RefSeq" id="WP_066768683.1">
    <property type="nucleotide sequence ID" value="NZ_CP013244.1"/>
</dbReference>
<feature type="region of interest" description="Disordered" evidence="3">
    <location>
        <begin position="497"/>
        <end position="520"/>
    </location>
</feature>
<dbReference type="GO" id="GO:1990281">
    <property type="term" value="C:efflux pump complex"/>
    <property type="evidence" value="ECO:0007669"/>
    <property type="project" value="TreeGrafter"/>
</dbReference>
<keyword evidence="2" id="KW-0175">Coiled coil</keyword>
<dbReference type="InterPro" id="IPR058624">
    <property type="entry name" value="MdtA-like_HH"/>
</dbReference>
<dbReference type="Gene3D" id="2.40.420.20">
    <property type="match status" value="1"/>
</dbReference>
<evidence type="ECO:0000313" key="9">
    <source>
        <dbReference type="Proteomes" id="UP000092498"/>
    </source>
</evidence>
<feature type="region of interest" description="Disordered" evidence="3">
    <location>
        <begin position="340"/>
        <end position="368"/>
    </location>
</feature>
<comment type="similarity">
    <text evidence="1">Belongs to the membrane fusion protein (MFP) (TC 8.A.1) family.</text>
</comment>
<dbReference type="KEGG" id="cbot:ATE48_05535"/>
<keyword evidence="4" id="KW-0472">Membrane</keyword>
<sequence>MGLTAMKERVQSTASGLWAKRPGFLRGRNLFIAGGALGAVLIGWSVFGPKDDAEPYRTAALDRGAITRVVSATGTLQPLVSANVGATVSGPVQSVSVDFNSQVRAGQELARLDPTPFQQRIVQAQAQLAQAQAQAAVANSDYQRYQLLQQRGFASEQLMSQQRAARDTARAAVASASAQVATARTDLERSIIRSPIDGVVVDRQVNVGQPVASSLQAATLFTIAQDLSRLQANITVDEADIGEVQEGQAVQFTVDAFPDREFEGRVSQVRQQGVAESGVVSYTVVVEADNPGRILLPGMTANAEIVLEQRENVLRLPNTALRFRPADPELVAQAQALVGNGGRRGASGEAQAQTRGDGAQRGGQRGRGVAQIAESLQLDEQQRAAAQAAFENAMASTPRGQGGGDRRGAMRRVREQVIAAIEPSLTAAQRELLTQMRAGNGPRQEVRNQAVVWVLRNNRPTPVQVETGVGDNGFTLIHSGLNEGDEVIIGGGPQAETGNQGGPFGGGGRGAGGGVRIRGA</sequence>
<dbReference type="Gene3D" id="2.40.30.170">
    <property type="match status" value="1"/>
</dbReference>
<dbReference type="Pfam" id="PF25876">
    <property type="entry name" value="HH_MFP_RND"/>
    <property type="match status" value="1"/>
</dbReference>
<dbReference type="InParanoid" id="A0A1B1AFT4"/>
<feature type="transmembrane region" description="Helical" evidence="4">
    <location>
        <begin position="30"/>
        <end position="47"/>
    </location>
</feature>
<dbReference type="InterPro" id="IPR058792">
    <property type="entry name" value="Beta-barrel_RND_2"/>
</dbReference>
<dbReference type="Pfam" id="PF25917">
    <property type="entry name" value="BSH_RND"/>
    <property type="match status" value="1"/>
</dbReference>
<dbReference type="AlphaFoldDB" id="A0A1B1AFT4"/>
<dbReference type="NCBIfam" id="TIGR01730">
    <property type="entry name" value="RND_mfp"/>
    <property type="match status" value="1"/>
</dbReference>
<feature type="domain" description="Multidrug resistance protein MdtA-like alpha-helical hairpin" evidence="5">
    <location>
        <begin position="123"/>
        <end position="188"/>
    </location>
</feature>
<dbReference type="PANTHER" id="PTHR30469:SF33">
    <property type="entry name" value="SLR1207 PROTEIN"/>
    <property type="match status" value="1"/>
</dbReference>
<organism evidence="8 9">
    <name type="scientific">Candidatus Viadribacter manganicus</name>
    <dbReference type="NCBI Taxonomy" id="1759059"/>
    <lineage>
        <taxon>Bacteria</taxon>
        <taxon>Pseudomonadati</taxon>
        <taxon>Pseudomonadota</taxon>
        <taxon>Alphaproteobacteria</taxon>
        <taxon>Hyphomonadales</taxon>
        <taxon>Hyphomonadaceae</taxon>
        <taxon>Candidatus Viadribacter</taxon>
    </lineage>
</organism>
<evidence type="ECO:0000256" key="2">
    <source>
        <dbReference type="SAM" id="Coils"/>
    </source>
</evidence>
<dbReference type="InterPro" id="IPR058625">
    <property type="entry name" value="MdtA-like_BSH"/>
</dbReference>
<evidence type="ECO:0000259" key="6">
    <source>
        <dbReference type="Pfam" id="PF25917"/>
    </source>
</evidence>
<dbReference type="PANTHER" id="PTHR30469">
    <property type="entry name" value="MULTIDRUG RESISTANCE PROTEIN MDTA"/>
    <property type="match status" value="1"/>
</dbReference>
<dbReference type="OrthoDB" id="7422354at2"/>
<feature type="coiled-coil region" evidence="2">
    <location>
        <begin position="121"/>
        <end position="148"/>
    </location>
</feature>
<feature type="domain" description="Multidrug resistance protein MdtA-like barrel-sandwich hybrid" evidence="6">
    <location>
        <begin position="82"/>
        <end position="219"/>
    </location>
</feature>
<accession>A0A1B1AFT4</accession>
<dbReference type="Proteomes" id="UP000092498">
    <property type="component" value="Chromosome"/>
</dbReference>
<dbReference type="Pfam" id="PF25954">
    <property type="entry name" value="Beta-barrel_RND_2"/>
    <property type="match status" value="1"/>
</dbReference>
<evidence type="ECO:0000256" key="3">
    <source>
        <dbReference type="SAM" id="MobiDB-lite"/>
    </source>
</evidence>
<dbReference type="FunCoup" id="A0A1B1AFT4">
    <property type="interactions" value="238"/>
</dbReference>
<dbReference type="Gene3D" id="1.10.287.470">
    <property type="entry name" value="Helix hairpin bin"/>
    <property type="match status" value="1"/>
</dbReference>
<dbReference type="STRING" id="1759059.ATE48_05535"/>
<protein>
    <submittedName>
        <fullName evidence="8">Uncharacterized protein</fullName>
    </submittedName>
</protein>
<dbReference type="EMBL" id="CP013244">
    <property type="protein sequence ID" value="ANP45414.1"/>
    <property type="molecule type" value="Genomic_DNA"/>
</dbReference>
<dbReference type="InterPro" id="IPR006143">
    <property type="entry name" value="RND_pump_MFP"/>
</dbReference>
<proteinExistence type="inferred from homology"/>